<proteinExistence type="predicted"/>
<evidence type="ECO:0000313" key="2">
    <source>
        <dbReference type="Proteomes" id="UP000190675"/>
    </source>
</evidence>
<accession>A0A1M5V7U0</accession>
<dbReference type="Proteomes" id="UP000190675">
    <property type="component" value="Chromosome I"/>
</dbReference>
<evidence type="ECO:0000313" key="1">
    <source>
        <dbReference type="EMBL" id="SHH71280.1"/>
    </source>
</evidence>
<dbReference type="RefSeq" id="WP_079572596.1">
    <property type="nucleotide sequence ID" value="NZ_LT670818.1"/>
</dbReference>
<protein>
    <submittedName>
        <fullName evidence="1">Uncharacterized protein</fullName>
    </submittedName>
</protein>
<organism evidence="1 2">
    <name type="scientific">Bradyrhizobium erythrophlei</name>
    <dbReference type="NCBI Taxonomy" id="1437360"/>
    <lineage>
        <taxon>Bacteria</taxon>
        <taxon>Pseudomonadati</taxon>
        <taxon>Pseudomonadota</taxon>
        <taxon>Alphaproteobacteria</taxon>
        <taxon>Hyphomicrobiales</taxon>
        <taxon>Nitrobacteraceae</taxon>
        <taxon>Bradyrhizobium</taxon>
    </lineage>
</organism>
<sequence length="71" mass="7823">MDQKLITSPENVVDFARYQAGRNGRAVAISARICRHCGAALSEGEREDECSSAFNVDSLRWQAAQILRGLI</sequence>
<dbReference type="OrthoDB" id="8244440at2"/>
<dbReference type="AlphaFoldDB" id="A0A1M5V7U0"/>
<reference evidence="1 2" key="1">
    <citation type="submission" date="2016-11" db="EMBL/GenBank/DDBJ databases">
        <authorList>
            <person name="Jaros S."/>
            <person name="Januszkiewicz K."/>
            <person name="Wedrychowicz H."/>
        </authorList>
    </citation>
    <scope>NUCLEOTIDE SEQUENCE [LARGE SCALE GENOMIC DNA]</scope>
    <source>
        <strain evidence="1 2">GAS242</strain>
    </source>
</reference>
<dbReference type="EMBL" id="LT670818">
    <property type="protein sequence ID" value="SHH71280.1"/>
    <property type="molecule type" value="Genomic_DNA"/>
</dbReference>
<name>A0A1M5V7U0_9BRAD</name>
<gene>
    <name evidence="1" type="ORF">SAMN05444169_8984</name>
</gene>